<dbReference type="AlphaFoldDB" id="A0AAW0WH82"/>
<keyword evidence="6" id="KW-0413">Isomerase</keyword>
<evidence type="ECO:0000313" key="13">
    <source>
        <dbReference type="EMBL" id="KAK8731002.1"/>
    </source>
</evidence>
<evidence type="ECO:0000256" key="11">
    <source>
        <dbReference type="SAM" id="Phobius"/>
    </source>
</evidence>
<feature type="domain" description="PPIase cyclophilin-type" evidence="12">
    <location>
        <begin position="47"/>
        <end position="205"/>
    </location>
</feature>
<dbReference type="Gene3D" id="2.40.100.10">
    <property type="entry name" value="Cyclophilin-like"/>
    <property type="match status" value="1"/>
</dbReference>
<dbReference type="SUPFAM" id="SSF50891">
    <property type="entry name" value="Cyclophilin-like"/>
    <property type="match status" value="1"/>
</dbReference>
<comment type="caution">
    <text evidence="13">The sequence shown here is derived from an EMBL/GenBank/DDBJ whole genome shotgun (WGS) entry which is preliminary data.</text>
</comment>
<feature type="compositionally biased region" description="Basic and acidic residues" evidence="10">
    <location>
        <begin position="265"/>
        <end position="292"/>
    </location>
</feature>
<feature type="transmembrane region" description="Helical" evidence="11">
    <location>
        <begin position="12"/>
        <end position="34"/>
    </location>
</feature>
<reference evidence="13 14" key="1">
    <citation type="journal article" date="2024" name="BMC Genomics">
        <title>Genome assembly of redclaw crayfish (Cherax quadricarinatus) provides insights into its immune adaptation and hypoxia tolerance.</title>
        <authorList>
            <person name="Liu Z."/>
            <person name="Zheng J."/>
            <person name="Li H."/>
            <person name="Fang K."/>
            <person name="Wang S."/>
            <person name="He J."/>
            <person name="Zhou D."/>
            <person name="Weng S."/>
            <person name="Chi M."/>
            <person name="Gu Z."/>
            <person name="He J."/>
            <person name="Li F."/>
            <person name="Wang M."/>
        </authorList>
    </citation>
    <scope>NUCLEOTIDE SEQUENCE [LARGE SCALE GENOMIC DNA]</scope>
    <source>
        <strain evidence="13">ZL_2023a</strain>
    </source>
</reference>
<dbReference type="PANTHER" id="PTHR11071">
    <property type="entry name" value="PEPTIDYL-PROLYL CIS-TRANS ISOMERASE"/>
    <property type="match status" value="1"/>
</dbReference>
<dbReference type="PROSITE" id="PS50072">
    <property type="entry name" value="CSA_PPIASE_2"/>
    <property type="match status" value="1"/>
</dbReference>
<dbReference type="PANTHER" id="PTHR11071:SF561">
    <property type="entry name" value="PEPTIDYL-PROLYL CIS-TRANS ISOMERASE D-RELATED"/>
    <property type="match status" value="1"/>
</dbReference>
<dbReference type="GO" id="GO:0005737">
    <property type="term" value="C:cytoplasm"/>
    <property type="evidence" value="ECO:0007669"/>
    <property type="project" value="TreeGrafter"/>
</dbReference>
<organism evidence="13 14">
    <name type="scientific">Cherax quadricarinatus</name>
    <name type="common">Australian red claw crayfish</name>
    <dbReference type="NCBI Taxonomy" id="27406"/>
    <lineage>
        <taxon>Eukaryota</taxon>
        <taxon>Metazoa</taxon>
        <taxon>Ecdysozoa</taxon>
        <taxon>Arthropoda</taxon>
        <taxon>Crustacea</taxon>
        <taxon>Multicrustacea</taxon>
        <taxon>Malacostraca</taxon>
        <taxon>Eumalacostraca</taxon>
        <taxon>Eucarida</taxon>
        <taxon>Decapoda</taxon>
        <taxon>Pleocyemata</taxon>
        <taxon>Astacidea</taxon>
        <taxon>Parastacoidea</taxon>
        <taxon>Parastacidae</taxon>
        <taxon>Cherax</taxon>
    </lineage>
</organism>
<evidence type="ECO:0000256" key="5">
    <source>
        <dbReference type="ARBA" id="ARBA00023110"/>
    </source>
</evidence>
<accession>A0AAW0WH82</accession>
<evidence type="ECO:0000256" key="9">
    <source>
        <dbReference type="ARBA" id="ARBA00070381"/>
    </source>
</evidence>
<dbReference type="Proteomes" id="UP001445076">
    <property type="component" value="Unassembled WGS sequence"/>
</dbReference>
<gene>
    <name evidence="13" type="ORF">OTU49_007743</name>
</gene>
<dbReference type="InterPro" id="IPR020892">
    <property type="entry name" value="Cyclophilin-type_PPIase_CS"/>
</dbReference>
<evidence type="ECO:0000313" key="14">
    <source>
        <dbReference type="Proteomes" id="UP001445076"/>
    </source>
</evidence>
<dbReference type="GO" id="GO:0016018">
    <property type="term" value="F:cyclosporin A binding"/>
    <property type="evidence" value="ECO:0007669"/>
    <property type="project" value="TreeGrafter"/>
</dbReference>
<dbReference type="PRINTS" id="PR00153">
    <property type="entry name" value="CSAPPISMRASE"/>
</dbReference>
<evidence type="ECO:0000256" key="10">
    <source>
        <dbReference type="SAM" id="MobiDB-lite"/>
    </source>
</evidence>
<keyword evidence="11" id="KW-1133">Transmembrane helix</keyword>
<dbReference type="GO" id="GO:0003755">
    <property type="term" value="F:peptidyl-prolyl cis-trans isomerase activity"/>
    <property type="evidence" value="ECO:0007669"/>
    <property type="project" value="UniProtKB-KW"/>
</dbReference>
<name>A0AAW0WH82_CHEQU</name>
<keyword evidence="11" id="KW-0472">Membrane</keyword>
<sequence length="328" mass="36671">MAPRRLPKLSLMRIFAVVVIVPTAMVFTVLVTMIKSSHEYKVTEEVQLEVSHDGRALGVLTLGLFGEAVPLTVNNFVTLATSGYKGYSYKGSIFHRVIKKFMVQGGDVISGNGQGSVSIYGPSFMDERLDIKHAAPGFLSMANRGKDTNGCQFFVTTIATPWLDGHHVVFGKLVEGMSVLYHMESVATDYNNRPLQDLIITSSSRRLVKTPYYITDQPYNIKDWLKTISIPLLLAFSIVFIFHSLITKLDVHIFDDDGSMDDEAPWERKKREGEMEEKTKQEEEKMKAHEDGKEEDLGEKEGGKIDKDGDGTKEGKDDGVRKRGGKGW</sequence>
<feature type="compositionally biased region" description="Basic and acidic residues" evidence="10">
    <location>
        <begin position="299"/>
        <end position="321"/>
    </location>
</feature>
<dbReference type="PROSITE" id="PS00170">
    <property type="entry name" value="CSA_PPIASE_1"/>
    <property type="match status" value="1"/>
</dbReference>
<dbReference type="Pfam" id="PF00160">
    <property type="entry name" value="Pro_isomerase"/>
    <property type="match status" value="1"/>
</dbReference>
<dbReference type="GO" id="GO:0006457">
    <property type="term" value="P:protein folding"/>
    <property type="evidence" value="ECO:0007669"/>
    <property type="project" value="InterPro"/>
</dbReference>
<protein>
    <recommendedName>
        <fullName evidence="9">Peptidyl-prolyl cis-trans isomerase, rhodopsin-specific isozyme</fullName>
        <ecNumber evidence="3">5.2.1.8</ecNumber>
    </recommendedName>
    <alternativeName>
        <fullName evidence="7">Rotamase</fullName>
    </alternativeName>
</protein>
<dbReference type="FunFam" id="2.40.100.10:FF:000019">
    <property type="entry name" value="Peptidyl-prolyl cis-trans isomerase"/>
    <property type="match status" value="1"/>
</dbReference>
<keyword evidence="14" id="KW-1185">Reference proteome</keyword>
<evidence type="ECO:0000259" key="12">
    <source>
        <dbReference type="PROSITE" id="PS50072"/>
    </source>
</evidence>
<evidence type="ECO:0000256" key="3">
    <source>
        <dbReference type="ARBA" id="ARBA00013194"/>
    </source>
</evidence>
<evidence type="ECO:0000256" key="8">
    <source>
        <dbReference type="ARBA" id="ARBA00056644"/>
    </source>
</evidence>
<keyword evidence="4" id="KW-0732">Signal</keyword>
<evidence type="ECO:0000256" key="2">
    <source>
        <dbReference type="ARBA" id="ARBA00007365"/>
    </source>
</evidence>
<comment type="catalytic activity">
    <reaction evidence="1">
        <text>[protein]-peptidylproline (omega=180) = [protein]-peptidylproline (omega=0)</text>
        <dbReference type="Rhea" id="RHEA:16237"/>
        <dbReference type="Rhea" id="RHEA-COMP:10747"/>
        <dbReference type="Rhea" id="RHEA-COMP:10748"/>
        <dbReference type="ChEBI" id="CHEBI:83833"/>
        <dbReference type="ChEBI" id="CHEBI:83834"/>
        <dbReference type="EC" id="5.2.1.8"/>
    </reaction>
</comment>
<dbReference type="InterPro" id="IPR002130">
    <property type="entry name" value="Cyclophilin-type_PPIase_dom"/>
</dbReference>
<keyword evidence="11" id="KW-0812">Transmembrane</keyword>
<evidence type="ECO:0000256" key="4">
    <source>
        <dbReference type="ARBA" id="ARBA00022729"/>
    </source>
</evidence>
<comment type="similarity">
    <text evidence="2">Belongs to the cyclophilin-type PPIase family.</text>
</comment>
<evidence type="ECO:0000256" key="7">
    <source>
        <dbReference type="ARBA" id="ARBA00029569"/>
    </source>
</evidence>
<dbReference type="EC" id="5.2.1.8" evidence="3"/>
<evidence type="ECO:0000256" key="1">
    <source>
        <dbReference type="ARBA" id="ARBA00000971"/>
    </source>
</evidence>
<comment type="function">
    <text evidence="8">PPIases accelerate the folding of proteins. It catalyzes the cis-trans isomerization of proline imidic peptide bonds in oligopeptides. Acts on the folding of rhodopsin RH1 and RH2 (but not RH3) and is required for visual transduction.</text>
</comment>
<dbReference type="EMBL" id="JARKIK010000062">
    <property type="protein sequence ID" value="KAK8731002.1"/>
    <property type="molecule type" value="Genomic_DNA"/>
</dbReference>
<proteinExistence type="inferred from homology"/>
<evidence type="ECO:0000256" key="6">
    <source>
        <dbReference type="ARBA" id="ARBA00023235"/>
    </source>
</evidence>
<feature type="region of interest" description="Disordered" evidence="10">
    <location>
        <begin position="262"/>
        <end position="328"/>
    </location>
</feature>
<keyword evidence="5" id="KW-0697">Rotamase</keyword>
<feature type="transmembrane region" description="Helical" evidence="11">
    <location>
        <begin position="228"/>
        <end position="246"/>
    </location>
</feature>
<dbReference type="InterPro" id="IPR029000">
    <property type="entry name" value="Cyclophilin-like_dom_sf"/>
</dbReference>